<dbReference type="OrthoDB" id="4160772at2759"/>
<dbReference type="GO" id="GO:0043138">
    <property type="term" value="F:3'-5' DNA helicase activity"/>
    <property type="evidence" value="ECO:0007669"/>
    <property type="project" value="UniProtKB-EC"/>
</dbReference>
<name>A0A0D2DBP2_9EURO</name>
<dbReference type="GO" id="GO:0005694">
    <property type="term" value="C:chromosome"/>
    <property type="evidence" value="ECO:0007669"/>
    <property type="project" value="TreeGrafter"/>
</dbReference>
<evidence type="ECO:0000259" key="4">
    <source>
        <dbReference type="PROSITE" id="PS51194"/>
    </source>
</evidence>
<dbReference type="Proteomes" id="UP000054466">
    <property type="component" value="Unassembled WGS sequence"/>
</dbReference>
<protein>
    <recommendedName>
        <fullName evidence="3">DNA 3'-5' helicase</fullName>
        <ecNumber evidence="3">5.6.2.4</ecNumber>
    </recommendedName>
</protein>
<dbReference type="EMBL" id="KN847041">
    <property type="protein sequence ID" value="KIW33129.1"/>
    <property type="molecule type" value="Genomic_DNA"/>
</dbReference>
<dbReference type="RefSeq" id="XP_016253345.1">
    <property type="nucleotide sequence ID" value="XM_016391443.1"/>
</dbReference>
<dbReference type="EC" id="5.6.2.4" evidence="3"/>
<dbReference type="InterPro" id="IPR027417">
    <property type="entry name" value="P-loop_NTPase"/>
</dbReference>
<evidence type="ECO:0000256" key="2">
    <source>
        <dbReference type="ARBA" id="ARBA00034617"/>
    </source>
</evidence>
<dbReference type="GO" id="GO:0009378">
    <property type="term" value="F:four-way junction helicase activity"/>
    <property type="evidence" value="ECO:0007669"/>
    <property type="project" value="TreeGrafter"/>
</dbReference>
<sequence length="105" mass="11656">METIAHFVRQQVRRHPHSKVVVYCQTVPQTKALAALLAYDAYHHHAADKDIKMGAFQSGATSLIVSTSAFGIGVDIRDIRVIIHMDEPRLLLDYGQESSRAGRDG</sequence>
<dbReference type="SMART" id="SM00490">
    <property type="entry name" value="HELICc"/>
    <property type="match status" value="1"/>
</dbReference>
<dbReference type="GO" id="GO:0005737">
    <property type="term" value="C:cytoplasm"/>
    <property type="evidence" value="ECO:0007669"/>
    <property type="project" value="TreeGrafter"/>
</dbReference>
<accession>A0A0D2DBP2</accession>
<dbReference type="VEuPathDB" id="FungiDB:PV07_04620"/>
<evidence type="ECO:0000256" key="3">
    <source>
        <dbReference type="ARBA" id="ARBA00034808"/>
    </source>
</evidence>
<dbReference type="GeneID" id="27343814"/>
<dbReference type="InterPro" id="IPR001650">
    <property type="entry name" value="Helicase_C-like"/>
</dbReference>
<evidence type="ECO:0000313" key="6">
    <source>
        <dbReference type="Proteomes" id="UP000054466"/>
    </source>
</evidence>
<dbReference type="HOGENOM" id="CLU_2236319_0_0_1"/>
<dbReference type="AlphaFoldDB" id="A0A0D2DBP2"/>
<dbReference type="Gene3D" id="3.40.50.300">
    <property type="entry name" value="P-loop containing nucleotide triphosphate hydrolases"/>
    <property type="match status" value="1"/>
</dbReference>
<dbReference type="STRING" id="569365.A0A0D2DBP2"/>
<keyword evidence="6" id="KW-1185">Reference proteome</keyword>
<dbReference type="Pfam" id="PF00271">
    <property type="entry name" value="Helicase_C"/>
    <property type="match status" value="1"/>
</dbReference>
<reference evidence="5 6" key="1">
    <citation type="submission" date="2015-01" db="EMBL/GenBank/DDBJ databases">
        <title>The Genome Sequence of Cladophialophora immunda CBS83496.</title>
        <authorList>
            <consortium name="The Broad Institute Genomics Platform"/>
            <person name="Cuomo C."/>
            <person name="de Hoog S."/>
            <person name="Gorbushina A."/>
            <person name="Stielow B."/>
            <person name="Teixiera M."/>
            <person name="Abouelleil A."/>
            <person name="Chapman S.B."/>
            <person name="Priest M."/>
            <person name="Young S.K."/>
            <person name="Wortman J."/>
            <person name="Nusbaum C."/>
            <person name="Birren B."/>
        </authorList>
    </citation>
    <scope>NUCLEOTIDE SEQUENCE [LARGE SCALE GENOMIC DNA]</scope>
    <source>
        <strain evidence="5 6">CBS 83496</strain>
    </source>
</reference>
<dbReference type="PANTHER" id="PTHR13710:SF154">
    <property type="entry name" value="RECQ HELICASE, PUTATIVE (AFU_ORTHOLOGUE AFUA_6G14720)-RELATED"/>
    <property type="match status" value="1"/>
</dbReference>
<evidence type="ECO:0000256" key="1">
    <source>
        <dbReference type="ARBA" id="ARBA00005446"/>
    </source>
</evidence>
<dbReference type="SUPFAM" id="SSF52540">
    <property type="entry name" value="P-loop containing nucleoside triphosphate hydrolases"/>
    <property type="match status" value="1"/>
</dbReference>
<gene>
    <name evidence="5" type="ORF">PV07_04620</name>
</gene>
<comment type="catalytic activity">
    <reaction evidence="2">
        <text>Couples ATP hydrolysis with the unwinding of duplex DNA by translocating in the 3'-5' direction.</text>
        <dbReference type="EC" id="5.6.2.4"/>
    </reaction>
</comment>
<proteinExistence type="inferred from homology"/>
<comment type="similarity">
    <text evidence="1">Belongs to the helicase family. RecQ subfamily.</text>
</comment>
<dbReference type="GO" id="GO:0000724">
    <property type="term" value="P:double-strand break repair via homologous recombination"/>
    <property type="evidence" value="ECO:0007669"/>
    <property type="project" value="TreeGrafter"/>
</dbReference>
<dbReference type="PROSITE" id="PS51194">
    <property type="entry name" value="HELICASE_CTER"/>
    <property type="match status" value="1"/>
</dbReference>
<organism evidence="5 6">
    <name type="scientific">Cladophialophora immunda</name>
    <dbReference type="NCBI Taxonomy" id="569365"/>
    <lineage>
        <taxon>Eukaryota</taxon>
        <taxon>Fungi</taxon>
        <taxon>Dikarya</taxon>
        <taxon>Ascomycota</taxon>
        <taxon>Pezizomycotina</taxon>
        <taxon>Eurotiomycetes</taxon>
        <taxon>Chaetothyriomycetidae</taxon>
        <taxon>Chaetothyriales</taxon>
        <taxon>Herpotrichiellaceae</taxon>
        <taxon>Cladophialophora</taxon>
    </lineage>
</organism>
<dbReference type="PANTHER" id="PTHR13710">
    <property type="entry name" value="DNA HELICASE RECQ FAMILY MEMBER"/>
    <property type="match status" value="1"/>
</dbReference>
<evidence type="ECO:0000313" key="5">
    <source>
        <dbReference type="EMBL" id="KIW33129.1"/>
    </source>
</evidence>
<feature type="domain" description="Helicase C-terminal" evidence="4">
    <location>
        <begin position="1"/>
        <end position="105"/>
    </location>
</feature>